<dbReference type="EMBL" id="LGRX02033178">
    <property type="protein sequence ID" value="KAK3242408.1"/>
    <property type="molecule type" value="Genomic_DNA"/>
</dbReference>
<gene>
    <name evidence="2" type="ORF">CYMTET_47902</name>
</gene>
<keyword evidence="1" id="KW-0472">Membrane</keyword>
<feature type="transmembrane region" description="Helical" evidence="1">
    <location>
        <begin position="248"/>
        <end position="272"/>
    </location>
</feature>
<comment type="caution">
    <text evidence="2">The sequence shown here is derived from an EMBL/GenBank/DDBJ whole genome shotgun (WGS) entry which is preliminary data.</text>
</comment>
<evidence type="ECO:0000313" key="2">
    <source>
        <dbReference type="EMBL" id="KAK3242408.1"/>
    </source>
</evidence>
<keyword evidence="3" id="KW-1185">Reference proteome</keyword>
<feature type="transmembrane region" description="Helical" evidence="1">
    <location>
        <begin position="168"/>
        <end position="188"/>
    </location>
</feature>
<protein>
    <submittedName>
        <fullName evidence="2">Uncharacterized protein</fullName>
    </submittedName>
</protein>
<dbReference type="AlphaFoldDB" id="A0AAE0EVI5"/>
<organism evidence="2 3">
    <name type="scientific">Cymbomonas tetramitiformis</name>
    <dbReference type="NCBI Taxonomy" id="36881"/>
    <lineage>
        <taxon>Eukaryota</taxon>
        <taxon>Viridiplantae</taxon>
        <taxon>Chlorophyta</taxon>
        <taxon>Pyramimonadophyceae</taxon>
        <taxon>Pyramimonadales</taxon>
        <taxon>Pyramimonadaceae</taxon>
        <taxon>Cymbomonas</taxon>
    </lineage>
</organism>
<keyword evidence="1" id="KW-1133">Transmembrane helix</keyword>
<reference evidence="2 3" key="1">
    <citation type="journal article" date="2015" name="Genome Biol. Evol.">
        <title>Comparative Genomics of a Bacterivorous Green Alga Reveals Evolutionary Causalities and Consequences of Phago-Mixotrophic Mode of Nutrition.</title>
        <authorList>
            <person name="Burns J.A."/>
            <person name="Paasch A."/>
            <person name="Narechania A."/>
            <person name="Kim E."/>
        </authorList>
    </citation>
    <scope>NUCLEOTIDE SEQUENCE [LARGE SCALE GENOMIC DNA]</scope>
    <source>
        <strain evidence="2 3">PLY_AMNH</strain>
    </source>
</reference>
<feature type="transmembrane region" description="Helical" evidence="1">
    <location>
        <begin position="124"/>
        <end position="143"/>
    </location>
</feature>
<sequence length="459" mass="51368">MGGQVRDGPGAFWLGIFFLFCSTTLGAPLVNNLLRYTHRKQEEQEVLDTQGLLARDQPEAVRPVLRRTIWISAIFFSIVDIVGEELGSALVGQCLFVPINVGMALIVNPFMAKWINEEYIHPDPDMLGGGVIALGLLIVLSSSERDVPTYVWDDLVQKLGEVKPLVGLFWWFVLMITSYILIWATSHGGEEAYGLFPRKDARTTWLTKLCYPFFVGCWQALEATLVVAISFMLWGWLDAGDDDIWTKFMPYVVYGLAWGVSCFVHHIASVALDRVEHVDYMPSNLLSFMTINMVLAENIWGELSGYSLGNLAGLLFGLTLVVSGGVYISITKANENRPRQSIPVLARVLRREAALQARDETRGSGSQDQNSASAGLNFFHGGAQYGTLSQDDTSEAQVRVPSSNSRMQMANAWWEYATDFLKRVFEYDMPNRMGMPSFAEDGFQYGVLNEDEEEFEGRL</sequence>
<feature type="transmembrane region" description="Helical" evidence="1">
    <location>
        <begin position="209"/>
        <end position="236"/>
    </location>
</feature>
<evidence type="ECO:0000313" key="3">
    <source>
        <dbReference type="Proteomes" id="UP001190700"/>
    </source>
</evidence>
<feature type="transmembrane region" description="Helical" evidence="1">
    <location>
        <begin position="307"/>
        <end position="330"/>
    </location>
</feature>
<evidence type="ECO:0000256" key="1">
    <source>
        <dbReference type="SAM" id="Phobius"/>
    </source>
</evidence>
<feature type="transmembrane region" description="Helical" evidence="1">
    <location>
        <begin position="89"/>
        <end position="112"/>
    </location>
</feature>
<accession>A0AAE0EVI5</accession>
<keyword evidence="1" id="KW-0812">Transmembrane</keyword>
<dbReference type="Proteomes" id="UP001190700">
    <property type="component" value="Unassembled WGS sequence"/>
</dbReference>
<feature type="transmembrane region" description="Helical" evidence="1">
    <location>
        <begin position="12"/>
        <end position="34"/>
    </location>
</feature>
<proteinExistence type="predicted"/>
<name>A0AAE0EVI5_9CHLO</name>